<keyword evidence="2" id="KW-1185">Reference proteome</keyword>
<proteinExistence type="predicted"/>
<name>A0AAE3SVE8_9HYPH</name>
<comment type="caution">
    <text evidence="1">The sequence shown here is derived from an EMBL/GenBank/DDBJ whole genome shotgun (WGS) entry which is preliminary data.</text>
</comment>
<sequence length="171" mass="19272">MMREFAAMIFQVALVVFLAIIAVRVATVIGTGPSAAPVAKLTAGTESLWPTYPVRVETRRQDFERLPTPPDPFPLKLRADFRLRVTANNAFTYQGEPFRLAGVEPVERNRVCTTEDGRRYACGLNAFKRLENTVRRRYLECRIVSEDAQGKTVECVINNTDLRDLLAVAIR</sequence>
<accession>A0AAE3SVE8</accession>
<gene>
    <name evidence="1" type="ORF">NOF55_13580</name>
</gene>
<reference evidence="1" key="1">
    <citation type="submission" date="2022-07" db="EMBL/GenBank/DDBJ databases">
        <title>Ectorhizobium quercum gen.nov., sp. nov.</title>
        <authorList>
            <person name="Ma T."/>
            <person name="Li Y."/>
        </authorList>
    </citation>
    <scope>NUCLEOTIDE SEQUENCE</scope>
    <source>
        <strain evidence="1">BDR2-2</strain>
    </source>
</reference>
<evidence type="ECO:0000313" key="2">
    <source>
        <dbReference type="Proteomes" id="UP001208771"/>
    </source>
</evidence>
<dbReference type="EMBL" id="JANFPI010000004">
    <property type="protein sequence ID" value="MCX8998137.1"/>
    <property type="molecule type" value="Genomic_DNA"/>
</dbReference>
<dbReference type="AlphaFoldDB" id="A0AAE3SVE8"/>
<evidence type="ECO:0000313" key="1">
    <source>
        <dbReference type="EMBL" id="MCX8998137.1"/>
    </source>
</evidence>
<protein>
    <submittedName>
        <fullName evidence="1">Thermonuclease family protein</fullName>
    </submittedName>
</protein>
<dbReference type="SUPFAM" id="SSF50199">
    <property type="entry name" value="Staphylococcal nuclease"/>
    <property type="match status" value="1"/>
</dbReference>
<dbReference type="Proteomes" id="UP001208771">
    <property type="component" value="Unassembled WGS sequence"/>
</dbReference>
<organism evidence="1 2">
    <name type="scientific">Ectorhizobium quercum</name>
    <dbReference type="NCBI Taxonomy" id="2965071"/>
    <lineage>
        <taxon>Bacteria</taxon>
        <taxon>Pseudomonadati</taxon>
        <taxon>Pseudomonadota</taxon>
        <taxon>Alphaproteobacteria</taxon>
        <taxon>Hyphomicrobiales</taxon>
        <taxon>Rhizobiaceae</taxon>
        <taxon>Ectorhizobium</taxon>
    </lineage>
</organism>
<dbReference type="InterPro" id="IPR035437">
    <property type="entry name" value="SNase_OB-fold_sf"/>
</dbReference>